<dbReference type="InterPro" id="IPR000362">
    <property type="entry name" value="Fumarate_lyase_fam"/>
</dbReference>
<dbReference type="GO" id="GO:0005829">
    <property type="term" value="C:cytosol"/>
    <property type="evidence" value="ECO:0007669"/>
    <property type="project" value="TreeGrafter"/>
</dbReference>
<accession>A0A5C3Q763</accession>
<dbReference type="GO" id="GO:0042450">
    <property type="term" value="P:L-arginine biosynthetic process via ornithine"/>
    <property type="evidence" value="ECO:0007669"/>
    <property type="project" value="InterPro"/>
</dbReference>
<keyword evidence="6" id="KW-0456">Lyase</keyword>
<dbReference type="InterPro" id="IPR008948">
    <property type="entry name" value="L-Aspartase-like"/>
</dbReference>
<name>A0A5C3Q763_9AGAR</name>
<evidence type="ECO:0000259" key="5">
    <source>
        <dbReference type="Pfam" id="PF14698"/>
    </source>
</evidence>
<evidence type="ECO:0000256" key="1">
    <source>
        <dbReference type="ARBA" id="ARBA00010755"/>
    </source>
</evidence>
<feature type="compositionally biased region" description="Basic and acidic residues" evidence="3">
    <location>
        <begin position="1"/>
        <end position="11"/>
    </location>
</feature>
<dbReference type="PRINTS" id="PR00145">
    <property type="entry name" value="ARGSUCLYASE"/>
</dbReference>
<organism evidence="6 7">
    <name type="scientific">Pterulicium gracile</name>
    <dbReference type="NCBI Taxonomy" id="1884261"/>
    <lineage>
        <taxon>Eukaryota</taxon>
        <taxon>Fungi</taxon>
        <taxon>Dikarya</taxon>
        <taxon>Basidiomycota</taxon>
        <taxon>Agaricomycotina</taxon>
        <taxon>Agaricomycetes</taxon>
        <taxon>Agaricomycetidae</taxon>
        <taxon>Agaricales</taxon>
        <taxon>Pleurotineae</taxon>
        <taxon>Pterulaceae</taxon>
        <taxon>Pterulicium</taxon>
    </lineage>
</organism>
<sequence>MNRDRPHERTLVDYSVCGSGDSPRPVADPSNVDTPQQEATRFFEMCWVDQAHTDARQLLEALIAIAKEDAAKESFLSYVEAALETRTSREVAAKLHTAPTIHLVTLRGAFLGVMRKIIGLQQALLQRSKEYANSAIPYYTHLQQAQPGTLGHYLLSKLAVLDDDFGRCKDAYVRMNRNPLGGVGRSGTGWPIDRSITTRLLGFDDIIDNSLLCRDTNYAAEMASILAIMMSHVNDIASDLQLWFTREFNYITLPDGFCSFSSIFPQKKNPVTLDGIRQLTGPAVNWGSSALATYRCLGTGDQIVHSMPLELAGAISTTNGVLSHMSEVVMAFGFNEEHASQVLKDGWSTLSNLTDWLAQKTGIPFRVGHDIVIGLFADCTASRLRCAEITAAMVMAKVKALTGQEIWLTQEDVDSALDPAEFIRTRVSTGGIGPMEVQRMIADAGASIVRNSSWVTEKEEQIDFAQQLLAVEIFSITHMGICARSHL</sequence>
<dbReference type="InterPro" id="IPR009049">
    <property type="entry name" value="Argininosuccinate_lyase"/>
</dbReference>
<dbReference type="InterPro" id="IPR029419">
    <property type="entry name" value="Arg_succ_lyase_C"/>
</dbReference>
<gene>
    <name evidence="6" type="ORF">BDV98DRAFT_635011</name>
</gene>
<dbReference type="SUPFAM" id="SSF48557">
    <property type="entry name" value="L-aspartase-like"/>
    <property type="match status" value="1"/>
</dbReference>
<feature type="domain" description="Argininosuccinate lyase C-terminal" evidence="5">
    <location>
        <begin position="348"/>
        <end position="423"/>
    </location>
</feature>
<dbReference type="Gene3D" id="1.10.40.30">
    <property type="entry name" value="Fumarase/aspartase (C-terminal domain)"/>
    <property type="match status" value="1"/>
</dbReference>
<protein>
    <recommendedName>
        <fullName evidence="2">Arginosuccinase</fullName>
    </recommendedName>
</protein>
<evidence type="ECO:0000313" key="6">
    <source>
        <dbReference type="EMBL" id="TFK96879.1"/>
    </source>
</evidence>
<dbReference type="EMBL" id="ML178853">
    <property type="protein sequence ID" value="TFK96879.1"/>
    <property type="molecule type" value="Genomic_DNA"/>
</dbReference>
<dbReference type="PRINTS" id="PR00149">
    <property type="entry name" value="FUMRATELYASE"/>
</dbReference>
<keyword evidence="7" id="KW-1185">Reference proteome</keyword>
<feature type="domain" description="Fumarate lyase N-terminal" evidence="4">
    <location>
        <begin position="101"/>
        <end position="280"/>
    </location>
</feature>
<dbReference type="AlphaFoldDB" id="A0A5C3Q763"/>
<dbReference type="Proteomes" id="UP000305067">
    <property type="component" value="Unassembled WGS sequence"/>
</dbReference>
<proteinExistence type="inferred from homology"/>
<dbReference type="Gene3D" id="1.10.275.10">
    <property type="entry name" value="Fumarase/aspartase (N-terminal domain)"/>
    <property type="match status" value="1"/>
</dbReference>
<dbReference type="Pfam" id="PF00206">
    <property type="entry name" value="Lyase_1"/>
    <property type="match status" value="1"/>
</dbReference>
<evidence type="ECO:0000313" key="7">
    <source>
        <dbReference type="Proteomes" id="UP000305067"/>
    </source>
</evidence>
<dbReference type="InterPro" id="IPR024083">
    <property type="entry name" value="Fumarase/histidase_N"/>
</dbReference>
<dbReference type="OrthoDB" id="2561043at2759"/>
<evidence type="ECO:0000256" key="2">
    <source>
        <dbReference type="ARBA" id="ARBA00032749"/>
    </source>
</evidence>
<feature type="region of interest" description="Disordered" evidence="3">
    <location>
        <begin position="1"/>
        <end position="34"/>
    </location>
</feature>
<dbReference type="PANTHER" id="PTHR43814:SF1">
    <property type="entry name" value="ARGININOSUCCINATE LYASE"/>
    <property type="match status" value="1"/>
</dbReference>
<dbReference type="Gene3D" id="1.20.200.10">
    <property type="entry name" value="Fumarase/aspartase (Central domain)"/>
    <property type="match status" value="1"/>
</dbReference>
<reference evidence="6 7" key="1">
    <citation type="journal article" date="2019" name="Nat. Ecol. Evol.">
        <title>Megaphylogeny resolves global patterns of mushroom evolution.</title>
        <authorList>
            <person name="Varga T."/>
            <person name="Krizsan K."/>
            <person name="Foldi C."/>
            <person name="Dima B."/>
            <person name="Sanchez-Garcia M."/>
            <person name="Sanchez-Ramirez S."/>
            <person name="Szollosi G.J."/>
            <person name="Szarkandi J.G."/>
            <person name="Papp V."/>
            <person name="Albert L."/>
            <person name="Andreopoulos W."/>
            <person name="Angelini C."/>
            <person name="Antonin V."/>
            <person name="Barry K.W."/>
            <person name="Bougher N.L."/>
            <person name="Buchanan P."/>
            <person name="Buyck B."/>
            <person name="Bense V."/>
            <person name="Catcheside P."/>
            <person name="Chovatia M."/>
            <person name="Cooper J."/>
            <person name="Damon W."/>
            <person name="Desjardin D."/>
            <person name="Finy P."/>
            <person name="Geml J."/>
            <person name="Haridas S."/>
            <person name="Hughes K."/>
            <person name="Justo A."/>
            <person name="Karasinski D."/>
            <person name="Kautmanova I."/>
            <person name="Kiss B."/>
            <person name="Kocsube S."/>
            <person name="Kotiranta H."/>
            <person name="LaButti K.M."/>
            <person name="Lechner B.E."/>
            <person name="Liimatainen K."/>
            <person name="Lipzen A."/>
            <person name="Lukacs Z."/>
            <person name="Mihaltcheva S."/>
            <person name="Morgado L.N."/>
            <person name="Niskanen T."/>
            <person name="Noordeloos M.E."/>
            <person name="Ohm R.A."/>
            <person name="Ortiz-Santana B."/>
            <person name="Ovrebo C."/>
            <person name="Racz N."/>
            <person name="Riley R."/>
            <person name="Savchenko A."/>
            <person name="Shiryaev A."/>
            <person name="Soop K."/>
            <person name="Spirin V."/>
            <person name="Szebenyi C."/>
            <person name="Tomsovsky M."/>
            <person name="Tulloss R.E."/>
            <person name="Uehling J."/>
            <person name="Grigoriev I.V."/>
            <person name="Vagvolgyi C."/>
            <person name="Papp T."/>
            <person name="Martin F.M."/>
            <person name="Miettinen O."/>
            <person name="Hibbett D.S."/>
            <person name="Nagy L.G."/>
        </authorList>
    </citation>
    <scope>NUCLEOTIDE SEQUENCE [LARGE SCALE GENOMIC DNA]</scope>
    <source>
        <strain evidence="6 7">CBS 309.79</strain>
    </source>
</reference>
<dbReference type="GO" id="GO:0004056">
    <property type="term" value="F:argininosuccinate lyase activity"/>
    <property type="evidence" value="ECO:0007669"/>
    <property type="project" value="InterPro"/>
</dbReference>
<dbReference type="Pfam" id="PF14698">
    <property type="entry name" value="ASL_C2"/>
    <property type="match status" value="1"/>
</dbReference>
<dbReference type="InterPro" id="IPR022761">
    <property type="entry name" value="Fumarate_lyase_N"/>
</dbReference>
<dbReference type="PANTHER" id="PTHR43814">
    <property type="entry name" value="ARGININOSUCCINATE LYASE"/>
    <property type="match status" value="1"/>
</dbReference>
<evidence type="ECO:0000256" key="3">
    <source>
        <dbReference type="SAM" id="MobiDB-lite"/>
    </source>
</evidence>
<comment type="similarity">
    <text evidence="1">Belongs to the lyase 1 family. Argininosuccinate lyase subfamily.</text>
</comment>
<dbReference type="STRING" id="1884261.A0A5C3Q763"/>
<evidence type="ECO:0000259" key="4">
    <source>
        <dbReference type="Pfam" id="PF00206"/>
    </source>
</evidence>